<dbReference type="PANTHER" id="PTHR13572">
    <property type="entry name" value="ENDO-ALPHA-1,2-MANNOSIDASE"/>
    <property type="match status" value="1"/>
</dbReference>
<comment type="caution">
    <text evidence="9">The sequence shown here is derived from an EMBL/GenBank/DDBJ whole genome shotgun (WGS) entry which is preliminary data.</text>
</comment>
<name>A0A8J3N408_9CHLR</name>
<reference evidence="9" key="1">
    <citation type="submission" date="2020-10" db="EMBL/GenBank/DDBJ databases">
        <title>Taxonomic study of unclassified bacteria belonging to the class Ktedonobacteria.</title>
        <authorList>
            <person name="Yabe S."/>
            <person name="Wang C.M."/>
            <person name="Zheng Y."/>
            <person name="Sakai Y."/>
            <person name="Cavaletti L."/>
            <person name="Monciardini P."/>
            <person name="Donadio S."/>
        </authorList>
    </citation>
    <scope>NUCLEOTIDE SEQUENCE</scope>
    <source>
        <strain evidence="9">ID150040</strain>
    </source>
</reference>
<keyword evidence="6" id="KW-0333">Golgi apparatus</keyword>
<comment type="subcellular location">
    <subcellularLocation>
        <location evidence="1">Golgi apparatus membrane</location>
        <topology evidence="1">Single-pass type II membrane protein</topology>
    </subcellularLocation>
</comment>
<sequence>MNMQVPGHRITPTPAPKPSPTAPPVLANGRPVLAFFYPWYNMSTWNANTMSDLPSTKYNSSDDATIQRQVSSAATSGITGFISSWWGAGDQTDKNFAKVLSYSATLEKQTGAHFASTIYFESNAPALQGTSKIVSALQYMSAHYTNSPYYFHWQGKPVFFFWAPLANGRTLDQWASIRSQVDPNHQMIWSAEGVDTTMLNVFDGIHLFSGGYWGLQSNTMPAVDQGFRNKVDTYNKANGTNKIWAAGIIPGYDDTRVPGRQGAYSIARNNGATYTTEWQAAMASDPEWITITSFNEWFEGSMIEPSATYGMLYLNLTQQFAKQWHG</sequence>
<dbReference type="InterPro" id="IPR026071">
    <property type="entry name" value="Glyco_Hydrolase_99"/>
</dbReference>
<feature type="region of interest" description="Disordered" evidence="8">
    <location>
        <begin position="1"/>
        <end position="24"/>
    </location>
</feature>
<keyword evidence="2" id="KW-0812">Transmembrane</keyword>
<dbReference type="GO" id="GO:0004559">
    <property type="term" value="F:alpha-mannosidase activity"/>
    <property type="evidence" value="ECO:0007669"/>
    <property type="project" value="TreeGrafter"/>
</dbReference>
<feature type="compositionally biased region" description="Pro residues" evidence="8">
    <location>
        <begin position="13"/>
        <end position="23"/>
    </location>
</feature>
<keyword evidence="3" id="KW-0378">Hydrolase</keyword>
<dbReference type="EMBL" id="BNJK01000001">
    <property type="protein sequence ID" value="GHO94958.1"/>
    <property type="molecule type" value="Genomic_DNA"/>
</dbReference>
<evidence type="ECO:0000256" key="4">
    <source>
        <dbReference type="ARBA" id="ARBA00022968"/>
    </source>
</evidence>
<dbReference type="Proteomes" id="UP000597444">
    <property type="component" value="Unassembled WGS sequence"/>
</dbReference>
<evidence type="ECO:0000256" key="1">
    <source>
        <dbReference type="ARBA" id="ARBA00004323"/>
    </source>
</evidence>
<accession>A0A8J3N408</accession>
<dbReference type="AlphaFoldDB" id="A0A8J3N408"/>
<evidence type="ECO:0000256" key="2">
    <source>
        <dbReference type="ARBA" id="ARBA00022692"/>
    </source>
</evidence>
<dbReference type="Pfam" id="PF16317">
    <property type="entry name" value="Glyco_hydro_99"/>
    <property type="match status" value="1"/>
</dbReference>
<dbReference type="PANTHER" id="PTHR13572:SF4">
    <property type="entry name" value="RE57134P"/>
    <property type="match status" value="1"/>
</dbReference>
<organism evidence="9 10">
    <name type="scientific">Reticulibacter mediterranei</name>
    <dbReference type="NCBI Taxonomy" id="2778369"/>
    <lineage>
        <taxon>Bacteria</taxon>
        <taxon>Bacillati</taxon>
        <taxon>Chloroflexota</taxon>
        <taxon>Ktedonobacteria</taxon>
        <taxon>Ktedonobacterales</taxon>
        <taxon>Reticulibacteraceae</taxon>
        <taxon>Reticulibacter</taxon>
    </lineage>
</organism>
<keyword evidence="5" id="KW-1133">Transmembrane helix</keyword>
<evidence type="ECO:0000256" key="5">
    <source>
        <dbReference type="ARBA" id="ARBA00022989"/>
    </source>
</evidence>
<evidence type="ECO:0000256" key="7">
    <source>
        <dbReference type="ARBA" id="ARBA00023136"/>
    </source>
</evidence>
<evidence type="ECO:0000313" key="9">
    <source>
        <dbReference type="EMBL" id="GHO94958.1"/>
    </source>
</evidence>
<proteinExistence type="predicted"/>
<keyword evidence="4" id="KW-0735">Signal-anchor</keyword>
<gene>
    <name evidence="9" type="ORF">KSF_050060</name>
</gene>
<protein>
    <submittedName>
        <fullName evidence="9">Uncharacterized protein</fullName>
    </submittedName>
</protein>
<evidence type="ECO:0000256" key="6">
    <source>
        <dbReference type="ARBA" id="ARBA00023034"/>
    </source>
</evidence>
<evidence type="ECO:0000256" key="3">
    <source>
        <dbReference type="ARBA" id="ARBA00022801"/>
    </source>
</evidence>
<keyword evidence="7" id="KW-0472">Membrane</keyword>
<dbReference type="Gene3D" id="3.20.20.80">
    <property type="entry name" value="Glycosidases"/>
    <property type="match status" value="1"/>
</dbReference>
<keyword evidence="10" id="KW-1185">Reference proteome</keyword>
<evidence type="ECO:0000256" key="8">
    <source>
        <dbReference type="SAM" id="MobiDB-lite"/>
    </source>
</evidence>
<evidence type="ECO:0000313" key="10">
    <source>
        <dbReference type="Proteomes" id="UP000597444"/>
    </source>
</evidence>